<feature type="chain" id="PRO_5027065624" evidence="1">
    <location>
        <begin position="22"/>
        <end position="306"/>
    </location>
</feature>
<name>A0A6J2KBP7_BOMMA</name>
<dbReference type="InterPro" id="IPR015943">
    <property type="entry name" value="WD40/YVTN_repeat-like_dom_sf"/>
</dbReference>
<dbReference type="SUPFAM" id="SSF63829">
    <property type="entry name" value="Calcium-dependent phosphotriesterase"/>
    <property type="match status" value="1"/>
</dbReference>
<feature type="signal peptide" evidence="1">
    <location>
        <begin position="1"/>
        <end position="21"/>
    </location>
</feature>
<protein>
    <submittedName>
        <fullName evidence="3">Ommochrome-binding protein-like</fullName>
    </submittedName>
</protein>
<keyword evidence="2" id="KW-1185">Reference proteome</keyword>
<gene>
    <name evidence="3" type="primary">LOC114249636</name>
</gene>
<dbReference type="RefSeq" id="XP_028039078.1">
    <property type="nucleotide sequence ID" value="XM_028183277.1"/>
</dbReference>
<keyword evidence="1" id="KW-0732">Signal</keyword>
<evidence type="ECO:0000313" key="3">
    <source>
        <dbReference type="RefSeq" id="XP_028039078.1"/>
    </source>
</evidence>
<evidence type="ECO:0000313" key="2">
    <source>
        <dbReference type="Proteomes" id="UP000504629"/>
    </source>
</evidence>
<dbReference type="KEGG" id="bman:114249636"/>
<dbReference type="OrthoDB" id="7432964at2759"/>
<dbReference type="Proteomes" id="UP000504629">
    <property type="component" value="Unplaced"/>
</dbReference>
<dbReference type="AlphaFoldDB" id="A0A6J2KBP7"/>
<sequence length="306" mass="35813">MFAGKMKIVPLVLALLSLVCGRKVCDTCLEGFCYGREVILENHRLSGQLAIDTVDNVLYFHYKDSYSIDHTVAYDLDDVRLKSIPGIDFSFARAVDLNRNVYIGGTQGIFKYDPRKNLTTEYGLFDKTIWHMQFRNMIYYTVFMMNGLYTYQDKKSVSITNLTKYKIDDFIIDNRNDIFFVSESKLYRYEGKSKEINVVSNNMYSLLVDKYNNGYFIDILNRGLYRFSHRINRLFEVGAFDSGAPFKAVFDSNNNIIYYDKGNEILYYLRPNYGRCKISRGKRRKYKPMVPIPRNSTSFLQIKTID</sequence>
<accession>A0A6J2KBP7</accession>
<proteinExistence type="predicted"/>
<reference evidence="3" key="1">
    <citation type="submission" date="2025-08" db="UniProtKB">
        <authorList>
            <consortium name="RefSeq"/>
        </authorList>
    </citation>
    <scope>IDENTIFICATION</scope>
    <source>
        <tissue evidence="3">Silk gland</tissue>
    </source>
</reference>
<dbReference type="GeneID" id="114249636"/>
<organism evidence="2 3">
    <name type="scientific">Bombyx mandarina</name>
    <name type="common">Wild silk moth</name>
    <name type="synonym">Wild silkworm</name>
    <dbReference type="NCBI Taxonomy" id="7092"/>
    <lineage>
        <taxon>Eukaryota</taxon>
        <taxon>Metazoa</taxon>
        <taxon>Ecdysozoa</taxon>
        <taxon>Arthropoda</taxon>
        <taxon>Hexapoda</taxon>
        <taxon>Insecta</taxon>
        <taxon>Pterygota</taxon>
        <taxon>Neoptera</taxon>
        <taxon>Endopterygota</taxon>
        <taxon>Lepidoptera</taxon>
        <taxon>Glossata</taxon>
        <taxon>Ditrysia</taxon>
        <taxon>Bombycoidea</taxon>
        <taxon>Bombycidae</taxon>
        <taxon>Bombycinae</taxon>
        <taxon>Bombyx</taxon>
    </lineage>
</organism>
<dbReference type="Gene3D" id="2.130.10.10">
    <property type="entry name" value="YVTN repeat-like/Quinoprotein amine dehydrogenase"/>
    <property type="match status" value="1"/>
</dbReference>
<evidence type="ECO:0000256" key="1">
    <source>
        <dbReference type="SAM" id="SignalP"/>
    </source>
</evidence>